<dbReference type="InterPro" id="IPR013088">
    <property type="entry name" value="Znf_NHR/GATA"/>
</dbReference>
<dbReference type="GO" id="GO:0006355">
    <property type="term" value="P:regulation of DNA-templated transcription"/>
    <property type="evidence" value="ECO:0007669"/>
    <property type="project" value="InterPro"/>
</dbReference>
<dbReference type="InterPro" id="IPR051140">
    <property type="entry name" value="GATA_TF"/>
</dbReference>
<dbReference type="AlphaFoldDB" id="A0A1Y2GI81"/>
<name>A0A1Y2GI81_9FUNG</name>
<evidence type="ECO:0000256" key="5">
    <source>
        <dbReference type="SAM" id="MobiDB-lite"/>
    </source>
</evidence>
<dbReference type="GO" id="GO:0008270">
    <property type="term" value="F:zinc ion binding"/>
    <property type="evidence" value="ECO:0007669"/>
    <property type="project" value="UniProtKB-KW"/>
</dbReference>
<evidence type="ECO:0000313" key="7">
    <source>
        <dbReference type="EMBL" id="ORZ10983.1"/>
    </source>
</evidence>
<evidence type="ECO:0000256" key="3">
    <source>
        <dbReference type="ARBA" id="ARBA00022833"/>
    </source>
</evidence>
<sequence>MPTNMDIDSPSAKARTTLDAEKLIQQHLLNQSRKLILQTIASRDTVTKPDAPIQDLAATILRNISGAKTLEALQKLQELQSQTQQSASLSSKSSTLSSSTLSWRPSTIRSSIDDDDDLQPTPEQQEYFRLQLLKHQQQFQQQQYQQKLLMQAQLQLQQQQASKQQQTTSTKNGEDAFGEYDLTKTSSPILAPKTSASTLDNVSSADLDSSSKDDVWSLAAALQKAGSKTQKTKKQSSRPPRTLECFNCKVTQTPLWRRTLDRKHSLCNACGLYYKQYNGHRPLIQGQQRESSAPYTLTPSPKSSLYRAILAPKLDTSVLSSSLITSSSKNMDVEIESAARARGATGQEQSVKALSTSENEQRVHHRTDDSANASTVVQSQTFASSSPTFSACIKSPYTNGSPSSAELQSLSSESPLLTSDGGSFSSNSSVCSPLTNAEVPTMPPMSLYSLPPTALGSVPFSNLMFSAAPASMLSQTSTPTPPTTPPKSLIFDDARFQMLVEHMRPGQMYKFLNILEKRCRQQLLNLLQPQPISVESKSNESNFEHAPLSPTKEAISNDFLPTFQQQSDLIASFLQANEAGSTFMGRGSDMNDQADSNLEKDTHQTAAEEDTSMAYYPSSLPSTSVTSFLTSSLNLMANETADGKFWQTASNSIAIYANE</sequence>
<dbReference type="InParanoid" id="A0A1Y2GI81"/>
<dbReference type="GO" id="GO:0043565">
    <property type="term" value="F:sequence-specific DNA binding"/>
    <property type="evidence" value="ECO:0007669"/>
    <property type="project" value="InterPro"/>
</dbReference>
<accession>A0A1Y2GI81</accession>
<keyword evidence="9" id="KW-1185">Reference proteome</keyword>
<protein>
    <recommendedName>
        <fullName evidence="6">GATA-type domain-containing protein</fullName>
    </recommendedName>
</protein>
<dbReference type="Pfam" id="PF00320">
    <property type="entry name" value="GATA"/>
    <property type="match status" value="1"/>
</dbReference>
<feature type="region of interest" description="Disordered" evidence="5">
    <location>
        <begin position="340"/>
        <end position="374"/>
    </location>
</feature>
<reference evidence="8 9" key="1">
    <citation type="submission" date="2016-07" db="EMBL/GenBank/DDBJ databases">
        <title>Pervasive Adenine N6-methylation of Active Genes in Fungi.</title>
        <authorList>
            <consortium name="DOE Joint Genome Institute"/>
            <person name="Mondo S.J."/>
            <person name="Dannebaum R.O."/>
            <person name="Kuo R.C."/>
            <person name="Labutti K."/>
            <person name="Haridas S."/>
            <person name="Kuo A."/>
            <person name="Salamov A."/>
            <person name="Ahrendt S.R."/>
            <person name="Lipzen A."/>
            <person name="Sullivan W."/>
            <person name="Andreopoulos W.B."/>
            <person name="Clum A."/>
            <person name="Lindquist E."/>
            <person name="Daum C."/>
            <person name="Ramamoorthy G.K."/>
            <person name="Gryganskyi A."/>
            <person name="Culley D."/>
            <person name="Magnuson J.K."/>
            <person name="James T.Y."/>
            <person name="O'Malley M.A."/>
            <person name="Stajich J.E."/>
            <person name="Spatafora J.W."/>
            <person name="Visel A."/>
            <person name="Grigoriev I.V."/>
        </authorList>
    </citation>
    <scope>NUCLEOTIDE SEQUENCE [LARGE SCALE GENOMIC DNA]</scope>
    <source>
        <strain evidence="8 9">NRRL 3116</strain>
    </source>
</reference>
<dbReference type="EMBL" id="MCFF01000027">
    <property type="protein sequence ID" value="ORZ11712.1"/>
    <property type="molecule type" value="Genomic_DNA"/>
</dbReference>
<dbReference type="CDD" id="cd00202">
    <property type="entry name" value="ZnF_GATA"/>
    <property type="match status" value="1"/>
</dbReference>
<dbReference type="STRING" id="64571.A0A1Y2GI81"/>
<proteinExistence type="predicted"/>
<dbReference type="InterPro" id="IPR000679">
    <property type="entry name" value="Znf_GATA"/>
</dbReference>
<keyword evidence="2 4" id="KW-0863">Zinc-finger</keyword>
<feature type="compositionally biased region" description="Polar residues" evidence="5">
    <location>
        <begin position="346"/>
        <end position="358"/>
    </location>
</feature>
<dbReference type="EMBL" id="MCFF01000029">
    <property type="protein sequence ID" value="ORZ10983.1"/>
    <property type="molecule type" value="Genomic_DNA"/>
</dbReference>
<dbReference type="PANTHER" id="PTHR45658:SF122">
    <property type="entry name" value="GATA ZINC FINGER DOMAIN-CONTAINING PROTEIN 6"/>
    <property type="match status" value="1"/>
</dbReference>
<dbReference type="PROSITE" id="PS50114">
    <property type="entry name" value="GATA_ZN_FINGER_2"/>
    <property type="match status" value="1"/>
</dbReference>
<dbReference type="Proteomes" id="UP000193648">
    <property type="component" value="Unassembled WGS sequence"/>
</dbReference>
<feature type="compositionally biased region" description="Polar residues" evidence="5">
    <location>
        <begin position="183"/>
        <end position="199"/>
    </location>
</feature>
<keyword evidence="3" id="KW-0862">Zinc</keyword>
<dbReference type="OrthoDB" id="515401at2759"/>
<evidence type="ECO:0000313" key="9">
    <source>
        <dbReference type="Proteomes" id="UP000193648"/>
    </source>
</evidence>
<evidence type="ECO:0000256" key="4">
    <source>
        <dbReference type="PROSITE-ProRule" id="PRU00094"/>
    </source>
</evidence>
<dbReference type="RefSeq" id="XP_021879809.1">
    <property type="nucleotide sequence ID" value="XM_022024721.1"/>
</dbReference>
<feature type="compositionally biased region" description="Basic and acidic residues" evidence="5">
    <location>
        <begin position="359"/>
        <end position="369"/>
    </location>
</feature>
<comment type="caution">
    <text evidence="8">The sequence shown here is derived from an EMBL/GenBank/DDBJ whole genome shotgun (WGS) entry which is preliminary data.</text>
</comment>
<feature type="region of interest" description="Disordered" evidence="5">
    <location>
        <begin position="165"/>
        <end position="210"/>
    </location>
</feature>
<gene>
    <name evidence="8" type="ORF">BCR41DRAFT_356805</name>
    <name evidence="7" type="ORF">BCR41DRAFT_357297</name>
</gene>
<dbReference type="SUPFAM" id="SSF57716">
    <property type="entry name" value="Glucocorticoid receptor-like (DNA-binding domain)"/>
    <property type="match status" value="1"/>
</dbReference>
<evidence type="ECO:0000313" key="8">
    <source>
        <dbReference type="EMBL" id="ORZ11712.1"/>
    </source>
</evidence>
<keyword evidence="1" id="KW-0479">Metal-binding</keyword>
<dbReference type="GeneID" id="33566565"/>
<feature type="compositionally biased region" description="Low complexity" evidence="5">
    <location>
        <begin position="83"/>
        <end position="102"/>
    </location>
</feature>
<evidence type="ECO:0000256" key="1">
    <source>
        <dbReference type="ARBA" id="ARBA00022723"/>
    </source>
</evidence>
<feature type="domain" description="GATA-type" evidence="6">
    <location>
        <begin position="243"/>
        <end position="293"/>
    </location>
</feature>
<dbReference type="Gene3D" id="3.30.50.10">
    <property type="entry name" value="Erythroid Transcription Factor GATA-1, subunit A"/>
    <property type="match status" value="1"/>
</dbReference>
<feature type="region of interest" description="Disordered" evidence="5">
    <location>
        <begin position="402"/>
        <end position="431"/>
    </location>
</feature>
<evidence type="ECO:0000256" key="2">
    <source>
        <dbReference type="ARBA" id="ARBA00022771"/>
    </source>
</evidence>
<evidence type="ECO:0000259" key="6">
    <source>
        <dbReference type="PROSITE" id="PS50114"/>
    </source>
</evidence>
<dbReference type="SMART" id="SM00401">
    <property type="entry name" value="ZnF_GATA"/>
    <property type="match status" value="1"/>
</dbReference>
<dbReference type="PANTHER" id="PTHR45658">
    <property type="entry name" value="GATA TRANSCRIPTION FACTOR"/>
    <property type="match status" value="1"/>
</dbReference>
<feature type="region of interest" description="Disordered" evidence="5">
    <location>
        <begin position="83"/>
        <end position="120"/>
    </location>
</feature>
<organism evidence="8 9">
    <name type="scientific">Lobosporangium transversale</name>
    <dbReference type="NCBI Taxonomy" id="64571"/>
    <lineage>
        <taxon>Eukaryota</taxon>
        <taxon>Fungi</taxon>
        <taxon>Fungi incertae sedis</taxon>
        <taxon>Mucoromycota</taxon>
        <taxon>Mortierellomycotina</taxon>
        <taxon>Mortierellomycetes</taxon>
        <taxon>Mortierellales</taxon>
        <taxon>Mortierellaceae</taxon>
        <taxon>Lobosporangium</taxon>
    </lineage>
</organism>
<feature type="region of interest" description="Disordered" evidence="5">
    <location>
        <begin position="585"/>
        <end position="605"/>
    </location>
</feature>